<name>A0ACC2PUU5_9HYME</name>
<dbReference type="EMBL" id="CM056741">
    <property type="protein sequence ID" value="KAJ8687370.1"/>
    <property type="molecule type" value="Genomic_DNA"/>
</dbReference>
<feature type="non-terminal residue" evidence="1">
    <location>
        <position position="1"/>
    </location>
</feature>
<evidence type="ECO:0000313" key="2">
    <source>
        <dbReference type="Proteomes" id="UP001239111"/>
    </source>
</evidence>
<organism evidence="1 2">
    <name type="scientific">Eretmocerus hayati</name>
    <dbReference type="NCBI Taxonomy" id="131215"/>
    <lineage>
        <taxon>Eukaryota</taxon>
        <taxon>Metazoa</taxon>
        <taxon>Ecdysozoa</taxon>
        <taxon>Arthropoda</taxon>
        <taxon>Hexapoda</taxon>
        <taxon>Insecta</taxon>
        <taxon>Pterygota</taxon>
        <taxon>Neoptera</taxon>
        <taxon>Endopterygota</taxon>
        <taxon>Hymenoptera</taxon>
        <taxon>Apocrita</taxon>
        <taxon>Proctotrupomorpha</taxon>
        <taxon>Chalcidoidea</taxon>
        <taxon>Aphelinidae</taxon>
        <taxon>Aphelininae</taxon>
        <taxon>Eretmocerus</taxon>
    </lineage>
</organism>
<evidence type="ECO:0000313" key="1">
    <source>
        <dbReference type="EMBL" id="KAJ8687370.1"/>
    </source>
</evidence>
<feature type="non-terminal residue" evidence="1">
    <location>
        <position position="213"/>
    </location>
</feature>
<dbReference type="Proteomes" id="UP001239111">
    <property type="component" value="Chromosome 1"/>
</dbReference>
<accession>A0ACC2PUU5</accession>
<keyword evidence="2" id="KW-1185">Reference proteome</keyword>
<protein>
    <submittedName>
        <fullName evidence="1">Uncharacterized protein</fullName>
    </submittedName>
</protein>
<gene>
    <name evidence="1" type="ORF">QAD02_023164</name>
</gene>
<sequence>SGSSTIPIPCKNDLSCRLALEPSQKYRCMHDYCMCMDEPGGKWKNCSMNAMVVGAKPKLHNSRCDHDDDCYWFLGSKCFELTAKPNSTKRCGCPEHMVISSNLTEEGQTFKCLEVVREPGKACIESIQCVKGLGNDSECIEGHCKCKTKFHFASSTTKRCIPDKVFGETCSRDEESCYQLAGPHNLNSLSCSSRGFCRCLSSYKAVNGTCQYS</sequence>
<proteinExistence type="predicted"/>
<reference evidence="1" key="1">
    <citation type="submission" date="2023-04" db="EMBL/GenBank/DDBJ databases">
        <title>A chromosome-level genome assembly of the parasitoid wasp Eretmocerus hayati.</title>
        <authorList>
            <person name="Zhong Y."/>
            <person name="Liu S."/>
            <person name="Liu Y."/>
        </authorList>
    </citation>
    <scope>NUCLEOTIDE SEQUENCE</scope>
    <source>
        <strain evidence="1">ZJU_SS_LIU_2023</strain>
    </source>
</reference>
<comment type="caution">
    <text evidence="1">The sequence shown here is derived from an EMBL/GenBank/DDBJ whole genome shotgun (WGS) entry which is preliminary data.</text>
</comment>